<dbReference type="InterPro" id="IPR016568">
    <property type="entry name" value="Sulphur_oxidation_SoxY"/>
</dbReference>
<dbReference type="EMBL" id="CP141259">
    <property type="protein sequence ID" value="WRL45127.1"/>
    <property type="molecule type" value="Genomic_DNA"/>
</dbReference>
<reference evidence="2 3" key="1">
    <citation type="submission" date="2023-12" db="EMBL/GenBank/DDBJ databases">
        <title>A. evansii MAY27, complete genome.</title>
        <authorList>
            <person name="Wang Y."/>
        </authorList>
    </citation>
    <scope>NUCLEOTIDE SEQUENCE [LARGE SCALE GENOMIC DNA]</scope>
    <source>
        <strain evidence="2 3">MAY27</strain>
    </source>
</reference>
<dbReference type="RefSeq" id="WP_407278341.1">
    <property type="nucleotide sequence ID" value="NZ_CP141259.1"/>
</dbReference>
<gene>
    <name evidence="2" type="primary">soxY</name>
    <name evidence="2" type="ORF">U5817_18210</name>
</gene>
<protein>
    <submittedName>
        <fullName evidence="2">Thiosulfate oxidation carrier protein SoxY</fullName>
    </submittedName>
</protein>
<sequence>MDSRRRDVLKAGGAVGVWSVLAAVGIAAPAQAWDARNGGVFEAATLDDALRALGAQDAAESAAVRIAAPDVAEDGRAVTISVASDIPRTEQIVILIEENPYKVAASFRLSGAMAPAIQTRVKMARSTRVHALVKAEGRLFVARREVTVTVGGCGT</sequence>
<dbReference type="PROSITE" id="PS51318">
    <property type="entry name" value="TAT"/>
    <property type="match status" value="1"/>
</dbReference>
<accession>A0ABZ1AKQ4</accession>
<dbReference type="Gene3D" id="2.60.40.2470">
    <property type="entry name" value="SoxY domain"/>
    <property type="match status" value="1"/>
</dbReference>
<organism evidence="2 3">
    <name type="scientific">Aromatoleum evansii</name>
    <name type="common">Azoarcus evansii</name>
    <dbReference type="NCBI Taxonomy" id="59406"/>
    <lineage>
        <taxon>Bacteria</taxon>
        <taxon>Pseudomonadati</taxon>
        <taxon>Pseudomonadota</taxon>
        <taxon>Betaproteobacteria</taxon>
        <taxon>Rhodocyclales</taxon>
        <taxon>Rhodocyclaceae</taxon>
        <taxon>Aromatoleum</taxon>
    </lineage>
</organism>
<feature type="domain" description="Ig-like SoxY" evidence="1">
    <location>
        <begin position="52"/>
        <end position="153"/>
    </location>
</feature>
<evidence type="ECO:0000259" key="1">
    <source>
        <dbReference type="Pfam" id="PF13501"/>
    </source>
</evidence>
<dbReference type="NCBIfam" id="TIGR04488">
    <property type="entry name" value="SoxY_true_GGCGG"/>
    <property type="match status" value="1"/>
</dbReference>
<proteinExistence type="predicted"/>
<dbReference type="Proteomes" id="UP001626593">
    <property type="component" value="Chromosome"/>
</dbReference>
<dbReference type="InterPro" id="IPR006311">
    <property type="entry name" value="TAT_signal"/>
</dbReference>
<dbReference type="PIRSF" id="PIRSF010312">
    <property type="entry name" value="Sulphur_oxidation_SoxY"/>
    <property type="match status" value="1"/>
</dbReference>
<name>A0ABZ1AKQ4_AROEV</name>
<evidence type="ECO:0000313" key="2">
    <source>
        <dbReference type="EMBL" id="WRL45127.1"/>
    </source>
</evidence>
<dbReference type="Pfam" id="PF13501">
    <property type="entry name" value="SoxY"/>
    <property type="match status" value="1"/>
</dbReference>
<dbReference type="InterPro" id="IPR032711">
    <property type="entry name" value="SoxY"/>
</dbReference>
<dbReference type="InterPro" id="IPR038162">
    <property type="entry name" value="SoxY_sf"/>
</dbReference>
<evidence type="ECO:0000313" key="3">
    <source>
        <dbReference type="Proteomes" id="UP001626593"/>
    </source>
</evidence>
<keyword evidence="3" id="KW-1185">Reference proteome</keyword>